<dbReference type="SUPFAM" id="SSF56112">
    <property type="entry name" value="Protein kinase-like (PK-like)"/>
    <property type="match status" value="1"/>
</dbReference>
<evidence type="ECO:0000256" key="10">
    <source>
        <dbReference type="PROSITE-ProRule" id="PRU10141"/>
    </source>
</evidence>
<evidence type="ECO:0000256" key="1">
    <source>
        <dbReference type="ARBA" id="ARBA00005505"/>
    </source>
</evidence>
<dbReference type="EC" id="2.7.11.1" evidence="2"/>
<evidence type="ECO:0000256" key="3">
    <source>
        <dbReference type="ARBA" id="ARBA00022527"/>
    </source>
</evidence>
<evidence type="ECO:0000256" key="9">
    <source>
        <dbReference type="ARBA" id="ARBA00048679"/>
    </source>
</evidence>
<evidence type="ECO:0000313" key="12">
    <source>
        <dbReference type="EMBL" id="KAK9974154.1"/>
    </source>
</evidence>
<dbReference type="GO" id="GO:0043066">
    <property type="term" value="P:negative regulation of apoptotic process"/>
    <property type="evidence" value="ECO:0007669"/>
    <property type="project" value="TreeGrafter"/>
</dbReference>
<evidence type="ECO:0000256" key="2">
    <source>
        <dbReference type="ARBA" id="ARBA00012513"/>
    </source>
</evidence>
<evidence type="ECO:0000313" key="13">
    <source>
        <dbReference type="Proteomes" id="UP001479290"/>
    </source>
</evidence>
<keyword evidence="4" id="KW-0808">Transferase</keyword>
<dbReference type="Gene3D" id="3.30.200.20">
    <property type="entry name" value="Phosphorylase Kinase, domain 1"/>
    <property type="match status" value="1"/>
</dbReference>
<dbReference type="PROSITE" id="PS00107">
    <property type="entry name" value="PROTEIN_KINASE_ATP"/>
    <property type="match status" value="1"/>
</dbReference>
<dbReference type="FunFam" id="1.10.510.10:FF:000392">
    <property type="entry name" value="Pim proto-oncogene, serine/threonine kinase,-related 152"/>
    <property type="match status" value="1"/>
</dbReference>
<keyword evidence="5 10" id="KW-0547">Nucleotide-binding</keyword>
<dbReference type="PROSITE" id="PS00108">
    <property type="entry name" value="PROTEIN_KINASE_ST"/>
    <property type="match status" value="1"/>
</dbReference>
<evidence type="ECO:0000256" key="6">
    <source>
        <dbReference type="ARBA" id="ARBA00022777"/>
    </source>
</evidence>
<dbReference type="InterPro" id="IPR051138">
    <property type="entry name" value="PIM_Ser/Thr_kinase"/>
</dbReference>
<proteinExistence type="inferred from homology"/>
<dbReference type="Gene3D" id="1.10.510.10">
    <property type="entry name" value="Transferase(Phosphotransferase) domain 1"/>
    <property type="match status" value="1"/>
</dbReference>
<dbReference type="Proteomes" id="UP001479290">
    <property type="component" value="Unassembled WGS sequence"/>
</dbReference>
<dbReference type="AlphaFoldDB" id="A0AAW2AKP7"/>
<dbReference type="PROSITE" id="PS50011">
    <property type="entry name" value="PROTEIN_KINASE_DOM"/>
    <property type="match status" value="1"/>
</dbReference>
<comment type="caution">
    <text evidence="12">The sequence shown here is derived from an EMBL/GenBank/DDBJ whole genome shotgun (WGS) entry which is preliminary data.</text>
</comment>
<dbReference type="PANTHER" id="PTHR22984">
    <property type="entry name" value="SERINE/THREONINE-PROTEIN KINASE PIM"/>
    <property type="match status" value="1"/>
</dbReference>
<evidence type="ECO:0000259" key="11">
    <source>
        <dbReference type="PROSITE" id="PS50011"/>
    </source>
</evidence>
<keyword evidence="13" id="KW-1185">Reference proteome</keyword>
<evidence type="ECO:0000256" key="8">
    <source>
        <dbReference type="ARBA" id="ARBA00047899"/>
    </source>
</evidence>
<dbReference type="GO" id="GO:0007346">
    <property type="term" value="P:regulation of mitotic cell cycle"/>
    <property type="evidence" value="ECO:0007669"/>
    <property type="project" value="TreeGrafter"/>
</dbReference>
<dbReference type="SMART" id="SM00220">
    <property type="entry name" value="S_TKc"/>
    <property type="match status" value="1"/>
</dbReference>
<comment type="catalytic activity">
    <reaction evidence="9">
        <text>L-seryl-[protein] + ATP = O-phospho-L-seryl-[protein] + ADP + H(+)</text>
        <dbReference type="Rhea" id="RHEA:17989"/>
        <dbReference type="Rhea" id="RHEA-COMP:9863"/>
        <dbReference type="Rhea" id="RHEA-COMP:11604"/>
        <dbReference type="ChEBI" id="CHEBI:15378"/>
        <dbReference type="ChEBI" id="CHEBI:29999"/>
        <dbReference type="ChEBI" id="CHEBI:30616"/>
        <dbReference type="ChEBI" id="CHEBI:83421"/>
        <dbReference type="ChEBI" id="CHEBI:456216"/>
        <dbReference type="EC" id="2.7.11.1"/>
    </reaction>
</comment>
<name>A0AAW2AKP7_CULAL</name>
<keyword evidence="3" id="KW-0723">Serine/threonine-protein kinase</keyword>
<dbReference type="InterPro" id="IPR008271">
    <property type="entry name" value="Ser/Thr_kinase_AS"/>
</dbReference>
<dbReference type="FunFam" id="3.30.200.20:FF:000246">
    <property type="entry name" value="Pim proto-oncogene, serine/threonine kinase,-related 152"/>
    <property type="match status" value="1"/>
</dbReference>
<feature type="domain" description="Protein kinase" evidence="11">
    <location>
        <begin position="249"/>
        <end position="503"/>
    </location>
</feature>
<evidence type="ECO:0000256" key="7">
    <source>
        <dbReference type="ARBA" id="ARBA00022840"/>
    </source>
</evidence>
<comment type="similarity">
    <text evidence="1">Belongs to the protein kinase superfamily. CAMK Ser/Thr protein kinase family. PIM subfamily.</text>
</comment>
<dbReference type="InterPro" id="IPR000719">
    <property type="entry name" value="Prot_kinase_dom"/>
</dbReference>
<dbReference type="PANTHER" id="PTHR22984:SF11">
    <property type="entry name" value="AURORA KINASE-RELATED"/>
    <property type="match status" value="1"/>
</dbReference>
<gene>
    <name evidence="12" type="ORF">ABG768_022261</name>
</gene>
<sequence length="506" mass="55742">MYQTSHHATSEPEVLPIAEEPGYAEVNDEWSDDVFQDLVGDLTDWSTDILNSLSCVFSAFHDNTLQTSVCVATDLSVDISQATVSATSDYKVRDVADYRANVPRVPVCVVAQATVCAISDCRGDVPQATDCAISDCRGDVPQATVCAISDCRGDVPQATVWAISDCSEDVPQFTVCAISDCREDVPQATVWAISDCREDVPQATVWAISDRSVDVPHASVGPTEDHLTVSPQLNQLEDYEIIDINSCSYEVVRKLGEGGFGSVYAGIRLTDGLKVALKFANSVAIEWMDIGYPGPVPQEIGLLILANNGPKVPQIIQLLDWQEEKEQYIMVLERPPHCENLIEFLDRHEGTIKEDIASVIIQQATLAAQTCCQRGVLHRDIKLENLLINPDSLDVKLIDFGCGEILTDAGYTSFAGTKEYCPPEYETNGEYHGEPATVWSLGIVMFALLCGKFPESEDLDELDKNIWTKDGLSQECCELLCSLLQTDPEQRIELKNVSAHNWFKDY</sequence>
<dbReference type="InterPro" id="IPR017441">
    <property type="entry name" value="Protein_kinase_ATP_BS"/>
</dbReference>
<dbReference type="Pfam" id="PF00069">
    <property type="entry name" value="Pkinase"/>
    <property type="match status" value="1"/>
</dbReference>
<keyword evidence="7 10" id="KW-0067">ATP-binding</keyword>
<evidence type="ECO:0000256" key="4">
    <source>
        <dbReference type="ARBA" id="ARBA00022679"/>
    </source>
</evidence>
<accession>A0AAW2AKP7</accession>
<comment type="catalytic activity">
    <reaction evidence="8">
        <text>L-threonyl-[protein] + ATP = O-phospho-L-threonyl-[protein] + ADP + H(+)</text>
        <dbReference type="Rhea" id="RHEA:46608"/>
        <dbReference type="Rhea" id="RHEA-COMP:11060"/>
        <dbReference type="Rhea" id="RHEA-COMP:11605"/>
        <dbReference type="ChEBI" id="CHEBI:15378"/>
        <dbReference type="ChEBI" id="CHEBI:30013"/>
        <dbReference type="ChEBI" id="CHEBI:30616"/>
        <dbReference type="ChEBI" id="CHEBI:61977"/>
        <dbReference type="ChEBI" id="CHEBI:456216"/>
        <dbReference type="EC" id="2.7.11.1"/>
    </reaction>
</comment>
<dbReference type="EMBL" id="JAWDJR010000005">
    <property type="protein sequence ID" value="KAK9974154.1"/>
    <property type="molecule type" value="Genomic_DNA"/>
</dbReference>
<reference evidence="12 13" key="1">
    <citation type="submission" date="2024-05" db="EMBL/GenBank/DDBJ databases">
        <title>A high-quality chromosomal-level genome assembly of Topmouth culter (Culter alburnus).</title>
        <authorList>
            <person name="Zhao H."/>
        </authorList>
    </citation>
    <scope>NUCLEOTIDE SEQUENCE [LARGE SCALE GENOMIC DNA]</scope>
    <source>
        <strain evidence="12">CATC2023</strain>
        <tissue evidence="12">Muscle</tissue>
    </source>
</reference>
<evidence type="ECO:0000256" key="5">
    <source>
        <dbReference type="ARBA" id="ARBA00022741"/>
    </source>
</evidence>
<dbReference type="InterPro" id="IPR011009">
    <property type="entry name" value="Kinase-like_dom_sf"/>
</dbReference>
<organism evidence="12 13">
    <name type="scientific">Culter alburnus</name>
    <name type="common">Topmouth culter</name>
    <dbReference type="NCBI Taxonomy" id="194366"/>
    <lineage>
        <taxon>Eukaryota</taxon>
        <taxon>Metazoa</taxon>
        <taxon>Chordata</taxon>
        <taxon>Craniata</taxon>
        <taxon>Vertebrata</taxon>
        <taxon>Euteleostomi</taxon>
        <taxon>Actinopterygii</taxon>
        <taxon>Neopterygii</taxon>
        <taxon>Teleostei</taxon>
        <taxon>Ostariophysi</taxon>
        <taxon>Cypriniformes</taxon>
        <taxon>Xenocyprididae</taxon>
        <taxon>Xenocypridinae</taxon>
        <taxon>Culter</taxon>
    </lineage>
</organism>
<dbReference type="GO" id="GO:0005524">
    <property type="term" value="F:ATP binding"/>
    <property type="evidence" value="ECO:0007669"/>
    <property type="project" value="UniProtKB-UniRule"/>
</dbReference>
<dbReference type="GO" id="GO:0005737">
    <property type="term" value="C:cytoplasm"/>
    <property type="evidence" value="ECO:0007669"/>
    <property type="project" value="TreeGrafter"/>
</dbReference>
<feature type="binding site" evidence="10">
    <location>
        <position position="278"/>
    </location>
    <ligand>
        <name>ATP</name>
        <dbReference type="ChEBI" id="CHEBI:30616"/>
    </ligand>
</feature>
<keyword evidence="6" id="KW-0418">Kinase</keyword>
<protein>
    <recommendedName>
        <fullName evidence="2">non-specific serine/threonine protein kinase</fullName>
        <ecNumber evidence="2">2.7.11.1</ecNumber>
    </recommendedName>
</protein>
<dbReference type="GO" id="GO:0004674">
    <property type="term" value="F:protein serine/threonine kinase activity"/>
    <property type="evidence" value="ECO:0007669"/>
    <property type="project" value="UniProtKB-KW"/>
</dbReference>